<dbReference type="RefSeq" id="WP_160612382.1">
    <property type="nucleotide sequence ID" value="NZ_JAUFQM010000001.1"/>
</dbReference>
<name>A0A844Z5G9_9SPHN</name>
<keyword evidence="2" id="KW-0812">Transmembrane</keyword>
<feature type="transmembrane region" description="Helical" evidence="2">
    <location>
        <begin position="1120"/>
        <end position="1139"/>
    </location>
</feature>
<feature type="region of interest" description="Disordered" evidence="1">
    <location>
        <begin position="1198"/>
        <end position="1217"/>
    </location>
</feature>
<sequence length="1217" mass="131733">MNFQNISAWSIRNPVIPLVFFVAITFAGILSFYNMDVVNNPDIEFPAVNVSISQPGAAPTEIENQITQRVESAVRSINGVKNLNSSAREGSSNTFIEFEIGTDPNDAVAEVKNAVDTIRGSLPDGILEPRVSKEEIAGGFLGIYAVEADDMTIEQLSWFIDDSIAKRLLSIEGMAEAGRFGGVNREIEVILDPAKMQALGVTASQINQLLRVDNLDAAGGMTEVGGTRQSVRVLGNTDSAFDLSQKQIRLGAGRTVKLSDVATVRDGYSERTSISKVRDKEVVNFFMSRAKGASDVTTFDQAKEIIAEIEAENEGVTFIPLFNTVKYTEEQYSSSMAAMVEGALLAVVVVFFFLRDWRATIISAVAIPLSAIPTFWFMDLLGFNLNQLSLLALGLVAGVLVDDAIVEIENIVRHMRMGKSAYQASIDAADEIGLPVVATSFCIVAVFLPVGLMPGISGQFFKNFGITVVIAVLMSLAVARMITPMLAAYFLKAKGHANHGEGPWMDRYMRVLRWSLDRSGMHRIRDGLNLEERTGFFLITLIILGVCAVLALLVGGVLAVLGGGVEVLIPFVAVAAGILVLSLLFLLLRIVASDRFFYIVSAFLTLLILMIVPGALVFITHGALSEIGVPDVLATAVTDDKASTLWLLIDRPLEILQFALVFGLGFLSVLAVLGFFGLLTRMFGRVAGQSWQYLRARFHDHRVWMVGIGYFSLLFTVLLFGLVPAQFQPTTDSDNSQITIEMVPGTTLAATERVSRQVADILYEQPEVERALERVREGDVRIYITLSDDREKTSVEFERDLAPQLATIPDARIRFQSQSGGFGSGRDLTVMLAGSDPELLESTAATLVEQMKGIDDLVAPRINADMNRPELIITPRPDLAAELGVTTAALSQTIRIATMGEIEQNAARFSLSDRQIPIRVKLPTDSRSDLNTIANLPVQTANGGSVPLERVAEISFGSGPTVIQRYNQNRRILVGADFAQGVVAGTAQAQVDELPVLQDLPQGVIRDAVGDQAWQQELQDSLFVAIIAGFLLVFAVLVLLYKRLMSPLVNMTSLLLAPLGGIFLIWIVGQAQSMPVYIGILLLLGIVSKNSILLIDFAIEAMAAGEEKLSAIIDAGHKRAQPIVMTTVAMTAGMVPIAFSGLLGSGDGAWRAPMGTMVIGGLIMSTVLTLLIVPAGFSLADGIEKRMGPWMRQRFLTYRPGDEGKGADPAPETVPAE</sequence>
<dbReference type="OrthoDB" id="9806532at2"/>
<feature type="transmembrane region" description="Helical" evidence="2">
    <location>
        <begin position="703"/>
        <end position="723"/>
    </location>
</feature>
<feature type="transmembrane region" description="Helical" evidence="2">
    <location>
        <begin position="432"/>
        <end position="452"/>
    </location>
</feature>
<feature type="transmembrane region" description="Helical" evidence="2">
    <location>
        <begin position="15"/>
        <end position="33"/>
    </location>
</feature>
<dbReference type="Gene3D" id="3.30.70.1440">
    <property type="entry name" value="Multidrug efflux transporter AcrB pore domain"/>
    <property type="match status" value="1"/>
</dbReference>
<dbReference type="PANTHER" id="PTHR32063:SF77">
    <property type="entry name" value="ACR FAMILY TRANSPORT PROTEIN"/>
    <property type="match status" value="1"/>
</dbReference>
<gene>
    <name evidence="3" type="ORF">GRI35_01480</name>
</gene>
<comment type="caution">
    <text evidence="3">The sequence shown here is derived from an EMBL/GenBank/DDBJ whole genome shotgun (WGS) entry which is preliminary data.</text>
</comment>
<dbReference type="Gene3D" id="1.20.1640.10">
    <property type="entry name" value="Multidrug efflux transporter AcrB transmembrane domain"/>
    <property type="match status" value="4"/>
</dbReference>
<feature type="transmembrane region" description="Helical" evidence="2">
    <location>
        <begin position="595"/>
        <end position="619"/>
    </location>
</feature>
<dbReference type="AlphaFoldDB" id="A0A844Z5G9"/>
<evidence type="ECO:0000313" key="4">
    <source>
        <dbReference type="Proteomes" id="UP000460290"/>
    </source>
</evidence>
<reference evidence="3 4" key="1">
    <citation type="submission" date="2019-12" db="EMBL/GenBank/DDBJ databases">
        <title>Genomic-based taxomic classification of the family Erythrobacteraceae.</title>
        <authorList>
            <person name="Xu L."/>
        </authorList>
    </citation>
    <scope>NUCLEOTIDE SEQUENCE [LARGE SCALE GENOMIC DNA]</scope>
    <source>
        <strain evidence="3 4">KCTC 42006</strain>
    </source>
</reference>
<feature type="transmembrane region" description="Helical" evidence="2">
    <location>
        <begin position="567"/>
        <end position="588"/>
    </location>
</feature>
<feature type="transmembrane region" description="Helical" evidence="2">
    <location>
        <begin position="390"/>
        <end position="412"/>
    </location>
</feature>
<keyword evidence="2" id="KW-0472">Membrane</keyword>
<dbReference type="Gene3D" id="3.30.70.1430">
    <property type="entry name" value="Multidrug efflux transporter AcrB pore domain"/>
    <property type="match status" value="2"/>
</dbReference>
<dbReference type="Gene3D" id="3.30.2090.10">
    <property type="entry name" value="Multidrug efflux transporter AcrB TolC docking domain, DN and DC subdomains"/>
    <property type="match status" value="2"/>
</dbReference>
<dbReference type="EMBL" id="WTYZ01000001">
    <property type="protein sequence ID" value="MXO82043.1"/>
    <property type="molecule type" value="Genomic_DNA"/>
</dbReference>
<feature type="transmembrane region" description="Helical" evidence="2">
    <location>
        <begin position="1159"/>
        <end position="1183"/>
    </location>
</feature>
<feature type="transmembrane region" description="Helical" evidence="2">
    <location>
        <begin position="535"/>
        <end position="561"/>
    </location>
</feature>
<feature type="transmembrane region" description="Helical" evidence="2">
    <location>
        <begin position="1048"/>
        <end position="1068"/>
    </location>
</feature>
<accession>A0A844Z5G9</accession>
<dbReference type="PRINTS" id="PR00702">
    <property type="entry name" value="ACRIFLAVINRP"/>
</dbReference>
<keyword evidence="4" id="KW-1185">Reference proteome</keyword>
<feature type="transmembrane region" description="Helical" evidence="2">
    <location>
        <begin position="1022"/>
        <end position="1041"/>
    </location>
</feature>
<organism evidence="3 4">
    <name type="scientific">Pontixanthobacter aestiaquae</name>
    <dbReference type="NCBI Taxonomy" id="1509367"/>
    <lineage>
        <taxon>Bacteria</taxon>
        <taxon>Pseudomonadati</taxon>
        <taxon>Pseudomonadota</taxon>
        <taxon>Alphaproteobacteria</taxon>
        <taxon>Sphingomonadales</taxon>
        <taxon>Erythrobacteraceae</taxon>
        <taxon>Pontixanthobacter</taxon>
    </lineage>
</organism>
<dbReference type="SUPFAM" id="SSF82866">
    <property type="entry name" value="Multidrug efflux transporter AcrB transmembrane domain"/>
    <property type="match status" value="2"/>
</dbReference>
<feature type="transmembrane region" description="Helical" evidence="2">
    <location>
        <begin position="464"/>
        <end position="491"/>
    </location>
</feature>
<feature type="transmembrane region" description="Helical" evidence="2">
    <location>
        <begin position="361"/>
        <end position="378"/>
    </location>
</feature>
<keyword evidence="2" id="KW-1133">Transmembrane helix</keyword>
<dbReference type="SUPFAM" id="SSF82714">
    <property type="entry name" value="Multidrug efflux transporter AcrB TolC docking domain, DN and DC subdomains"/>
    <property type="match status" value="2"/>
</dbReference>
<dbReference type="Gene3D" id="3.30.70.1320">
    <property type="entry name" value="Multidrug efflux transporter AcrB pore domain like"/>
    <property type="match status" value="1"/>
</dbReference>
<evidence type="ECO:0000313" key="3">
    <source>
        <dbReference type="EMBL" id="MXO82043.1"/>
    </source>
</evidence>
<feature type="transmembrane region" description="Helical" evidence="2">
    <location>
        <begin position="655"/>
        <end position="683"/>
    </location>
</feature>
<feature type="transmembrane region" description="Helical" evidence="2">
    <location>
        <begin position="1074"/>
        <end position="1099"/>
    </location>
</feature>
<dbReference type="InterPro" id="IPR001036">
    <property type="entry name" value="Acrflvin-R"/>
</dbReference>
<dbReference type="Pfam" id="PF00873">
    <property type="entry name" value="ACR_tran"/>
    <property type="match status" value="2"/>
</dbReference>
<dbReference type="Proteomes" id="UP000460290">
    <property type="component" value="Unassembled WGS sequence"/>
</dbReference>
<evidence type="ECO:0000256" key="1">
    <source>
        <dbReference type="SAM" id="MobiDB-lite"/>
    </source>
</evidence>
<dbReference type="SUPFAM" id="SSF82693">
    <property type="entry name" value="Multidrug efflux transporter AcrB pore domain, PN1, PN2, PC1 and PC2 subdomains"/>
    <property type="match status" value="3"/>
</dbReference>
<protein>
    <submittedName>
        <fullName evidence="3">MMPL family transporter</fullName>
    </submittedName>
</protein>
<dbReference type="GO" id="GO:0005886">
    <property type="term" value="C:plasma membrane"/>
    <property type="evidence" value="ECO:0007669"/>
    <property type="project" value="TreeGrafter"/>
</dbReference>
<proteinExistence type="predicted"/>
<feature type="transmembrane region" description="Helical" evidence="2">
    <location>
        <begin position="336"/>
        <end position="354"/>
    </location>
</feature>
<dbReference type="InterPro" id="IPR027463">
    <property type="entry name" value="AcrB_DN_DC_subdom"/>
</dbReference>
<dbReference type="GO" id="GO:0042910">
    <property type="term" value="F:xenobiotic transmembrane transporter activity"/>
    <property type="evidence" value="ECO:0007669"/>
    <property type="project" value="TreeGrafter"/>
</dbReference>
<dbReference type="PANTHER" id="PTHR32063">
    <property type="match status" value="1"/>
</dbReference>
<evidence type="ECO:0000256" key="2">
    <source>
        <dbReference type="SAM" id="Phobius"/>
    </source>
</evidence>